<name>A0A418XE01_9PSED</name>
<organism evidence="2 3">
    <name type="scientific">Pseudomonas cavernicola</name>
    <dbReference type="NCBI Taxonomy" id="2320866"/>
    <lineage>
        <taxon>Bacteria</taxon>
        <taxon>Pseudomonadati</taxon>
        <taxon>Pseudomonadota</taxon>
        <taxon>Gammaproteobacteria</taxon>
        <taxon>Pseudomonadales</taxon>
        <taxon>Pseudomonadaceae</taxon>
        <taxon>Pseudomonas</taxon>
    </lineage>
</organism>
<dbReference type="Pfam" id="PF21221">
    <property type="entry name" value="B_lactamase-like_C"/>
    <property type="match status" value="1"/>
</dbReference>
<dbReference type="InterPro" id="IPR048933">
    <property type="entry name" value="B_lactamase-like_C"/>
</dbReference>
<feature type="domain" description="Metallo-beta-lactamase-like C-terminal" evidence="1">
    <location>
        <begin position="4"/>
        <end position="49"/>
    </location>
</feature>
<comment type="caution">
    <text evidence="2">The sequence shown here is derived from an EMBL/GenBank/DDBJ whole genome shotgun (WGS) entry which is preliminary data.</text>
</comment>
<dbReference type="InterPro" id="IPR036388">
    <property type="entry name" value="WH-like_DNA-bd_sf"/>
</dbReference>
<reference evidence="2 3" key="1">
    <citation type="submission" date="2018-09" db="EMBL/GenBank/DDBJ databases">
        <authorList>
            <person name="Zhu H."/>
        </authorList>
    </citation>
    <scope>NUCLEOTIDE SEQUENCE [LARGE SCALE GENOMIC DNA]</scope>
    <source>
        <strain evidence="2 3">K1S02-6</strain>
    </source>
</reference>
<gene>
    <name evidence="2" type="ORF">D3879_21470</name>
</gene>
<evidence type="ECO:0000313" key="2">
    <source>
        <dbReference type="EMBL" id="RJG10558.1"/>
    </source>
</evidence>
<evidence type="ECO:0000313" key="3">
    <source>
        <dbReference type="Proteomes" id="UP000284021"/>
    </source>
</evidence>
<accession>A0A418XE01</accession>
<keyword evidence="3" id="KW-1185">Reference proteome</keyword>
<dbReference type="EMBL" id="QYUR01000006">
    <property type="protein sequence ID" value="RJG10558.1"/>
    <property type="molecule type" value="Genomic_DNA"/>
</dbReference>
<sequence>MRAALAEGPKRAVDLFGALFTREIGSDLLSFATREALATLNHLQLRGQVVADQDVSGVNWYRLDVRQLLAG</sequence>
<dbReference type="AlphaFoldDB" id="A0A418XE01"/>
<dbReference type="Proteomes" id="UP000284021">
    <property type="component" value="Unassembled WGS sequence"/>
</dbReference>
<dbReference type="Gene3D" id="1.10.10.10">
    <property type="entry name" value="Winged helix-like DNA-binding domain superfamily/Winged helix DNA-binding domain"/>
    <property type="match status" value="1"/>
</dbReference>
<proteinExistence type="predicted"/>
<protein>
    <recommendedName>
        <fullName evidence="1">Metallo-beta-lactamase-like C-terminal domain-containing protein</fullName>
    </recommendedName>
</protein>
<evidence type="ECO:0000259" key="1">
    <source>
        <dbReference type="Pfam" id="PF21221"/>
    </source>
</evidence>